<name>A0A7W7FUL2_9PSEU</name>
<evidence type="ECO:0000256" key="5">
    <source>
        <dbReference type="ARBA" id="ARBA00022747"/>
    </source>
</evidence>
<proteinExistence type="inferred from homology"/>
<comment type="similarity">
    <text evidence="6">Belongs to the class I-like SAM-binding methyltransferase superfamily. C5-methyltransferase family.</text>
</comment>
<organism evidence="8 9">
    <name type="scientific">Crossiella cryophila</name>
    <dbReference type="NCBI Taxonomy" id="43355"/>
    <lineage>
        <taxon>Bacteria</taxon>
        <taxon>Bacillati</taxon>
        <taxon>Actinomycetota</taxon>
        <taxon>Actinomycetes</taxon>
        <taxon>Pseudonocardiales</taxon>
        <taxon>Pseudonocardiaceae</taxon>
        <taxon>Crossiella</taxon>
    </lineage>
</organism>
<dbReference type="SUPFAM" id="SSF53335">
    <property type="entry name" value="S-adenosyl-L-methionine-dependent methyltransferases"/>
    <property type="match status" value="1"/>
</dbReference>
<dbReference type="InterPro" id="IPR029063">
    <property type="entry name" value="SAM-dependent_MTases_sf"/>
</dbReference>
<dbReference type="PANTHER" id="PTHR10629:SF52">
    <property type="entry name" value="DNA (CYTOSINE-5)-METHYLTRANSFERASE 1"/>
    <property type="match status" value="1"/>
</dbReference>
<keyword evidence="2 6" id="KW-0489">Methyltransferase</keyword>
<evidence type="ECO:0000256" key="4">
    <source>
        <dbReference type="ARBA" id="ARBA00022691"/>
    </source>
</evidence>
<keyword evidence="4 6" id="KW-0949">S-adenosyl-L-methionine</keyword>
<feature type="region of interest" description="Disordered" evidence="7">
    <location>
        <begin position="376"/>
        <end position="397"/>
    </location>
</feature>
<dbReference type="Gene3D" id="3.90.120.10">
    <property type="entry name" value="DNA Methylase, subunit A, domain 2"/>
    <property type="match status" value="1"/>
</dbReference>
<dbReference type="InterPro" id="IPR050390">
    <property type="entry name" value="C5-Methyltransferase"/>
</dbReference>
<dbReference type="Proteomes" id="UP000533598">
    <property type="component" value="Unassembled WGS sequence"/>
</dbReference>
<dbReference type="GO" id="GO:0003677">
    <property type="term" value="F:DNA binding"/>
    <property type="evidence" value="ECO:0007669"/>
    <property type="project" value="TreeGrafter"/>
</dbReference>
<dbReference type="GO" id="GO:0032259">
    <property type="term" value="P:methylation"/>
    <property type="evidence" value="ECO:0007669"/>
    <property type="project" value="UniProtKB-KW"/>
</dbReference>
<gene>
    <name evidence="8" type="ORF">HNR67_002027</name>
</gene>
<evidence type="ECO:0000313" key="9">
    <source>
        <dbReference type="Proteomes" id="UP000533598"/>
    </source>
</evidence>
<keyword evidence="3 6" id="KW-0808">Transferase</keyword>
<evidence type="ECO:0000256" key="3">
    <source>
        <dbReference type="ARBA" id="ARBA00022679"/>
    </source>
</evidence>
<feature type="active site" evidence="6">
    <location>
        <position position="99"/>
    </location>
</feature>
<evidence type="ECO:0000256" key="2">
    <source>
        <dbReference type="ARBA" id="ARBA00022603"/>
    </source>
</evidence>
<dbReference type="PANTHER" id="PTHR10629">
    <property type="entry name" value="CYTOSINE-SPECIFIC METHYLTRANSFERASE"/>
    <property type="match status" value="1"/>
</dbReference>
<reference evidence="8 9" key="1">
    <citation type="submission" date="2020-08" db="EMBL/GenBank/DDBJ databases">
        <title>Sequencing the genomes of 1000 actinobacteria strains.</title>
        <authorList>
            <person name="Klenk H.-P."/>
        </authorList>
    </citation>
    <scope>NUCLEOTIDE SEQUENCE [LARGE SCALE GENOMIC DNA]</scope>
    <source>
        <strain evidence="8 9">DSM 44230</strain>
    </source>
</reference>
<sequence>MDIEVGELERAKLTPARELTVRTRPDRIHMVDLFAGPGGLDVAAHWLGLQVDGIEMDANACATRDAAGLRTVEGDVRDHGPAEFYDSGDFRILAGGPPCQTYTVAGGGAGRRALNEVLELVKAMSPTSGEDPAAKWQGINARLDELDDVRTGLVVEPLRWVLQAHEAKRPYDAIVLEQVQTVLPVWLAVKEVLEQLGYQVVCGILRTEEFGVPQTRRRAILIARLGCAPSLPEQTHQPYRKQGKYSEEELKRIECTTMQDALKRSEEFKVISNYGTGGDPKARGQRTFNQPAATITGKVSRNRLERLDGTALKSDSPRLSLDEAGRLQTFPAKYPWSGKDQAQQIGNAIPPRLAAHILAATLGWQLDQHALKDAVYGPWEETKSSKPLAPRLPGEDD</sequence>
<evidence type="ECO:0000313" key="8">
    <source>
        <dbReference type="EMBL" id="MBB4675909.1"/>
    </source>
</evidence>
<dbReference type="GO" id="GO:0009307">
    <property type="term" value="P:DNA restriction-modification system"/>
    <property type="evidence" value="ECO:0007669"/>
    <property type="project" value="UniProtKB-KW"/>
</dbReference>
<accession>A0A7W7FUL2</accession>
<dbReference type="PROSITE" id="PS51679">
    <property type="entry name" value="SAM_MT_C5"/>
    <property type="match status" value="1"/>
</dbReference>
<keyword evidence="5" id="KW-0680">Restriction system</keyword>
<dbReference type="PRINTS" id="PR00105">
    <property type="entry name" value="C5METTRFRASE"/>
</dbReference>
<comment type="caution">
    <text evidence="8">The sequence shown here is derived from an EMBL/GenBank/DDBJ whole genome shotgun (WGS) entry which is preliminary data.</text>
</comment>
<dbReference type="EC" id="2.1.1.37" evidence="1"/>
<dbReference type="RefSeq" id="WP_246492489.1">
    <property type="nucleotide sequence ID" value="NZ_BAAAUI010000022.1"/>
</dbReference>
<dbReference type="InterPro" id="IPR001525">
    <property type="entry name" value="C5_MeTfrase"/>
</dbReference>
<protein>
    <recommendedName>
        <fullName evidence="1">DNA (cytosine-5-)-methyltransferase</fullName>
        <ecNumber evidence="1">2.1.1.37</ecNumber>
    </recommendedName>
</protein>
<dbReference type="GO" id="GO:0044027">
    <property type="term" value="P:negative regulation of gene expression via chromosomal CpG island methylation"/>
    <property type="evidence" value="ECO:0007669"/>
    <property type="project" value="TreeGrafter"/>
</dbReference>
<dbReference type="AlphaFoldDB" id="A0A7W7FUL2"/>
<keyword evidence="9" id="KW-1185">Reference proteome</keyword>
<dbReference type="Pfam" id="PF00145">
    <property type="entry name" value="DNA_methylase"/>
    <property type="match status" value="2"/>
</dbReference>
<dbReference type="EMBL" id="JACHMH010000001">
    <property type="protein sequence ID" value="MBB4675909.1"/>
    <property type="molecule type" value="Genomic_DNA"/>
</dbReference>
<dbReference type="Gene3D" id="3.40.50.150">
    <property type="entry name" value="Vaccinia Virus protein VP39"/>
    <property type="match status" value="1"/>
</dbReference>
<evidence type="ECO:0000256" key="6">
    <source>
        <dbReference type="PROSITE-ProRule" id="PRU01016"/>
    </source>
</evidence>
<evidence type="ECO:0000256" key="1">
    <source>
        <dbReference type="ARBA" id="ARBA00011975"/>
    </source>
</evidence>
<evidence type="ECO:0000256" key="7">
    <source>
        <dbReference type="SAM" id="MobiDB-lite"/>
    </source>
</evidence>
<dbReference type="GO" id="GO:0003886">
    <property type="term" value="F:DNA (cytosine-5-)-methyltransferase activity"/>
    <property type="evidence" value="ECO:0007669"/>
    <property type="project" value="UniProtKB-EC"/>
</dbReference>